<evidence type="ECO:0000256" key="5">
    <source>
        <dbReference type="SAM" id="Phobius"/>
    </source>
</evidence>
<dbReference type="Pfam" id="PF00520">
    <property type="entry name" value="Ion_trans"/>
    <property type="match status" value="1"/>
</dbReference>
<dbReference type="GO" id="GO:0016020">
    <property type="term" value="C:membrane"/>
    <property type="evidence" value="ECO:0007669"/>
    <property type="project" value="UniProtKB-SubCell"/>
</dbReference>
<feature type="domain" description="Ion transport" evidence="7">
    <location>
        <begin position="1029"/>
        <end position="1260"/>
    </location>
</feature>
<dbReference type="PANTHER" id="PTHR40274">
    <property type="entry name" value="VIRGINIAMYCIN B LYASE"/>
    <property type="match status" value="1"/>
</dbReference>
<feature type="transmembrane region" description="Helical" evidence="5">
    <location>
        <begin position="1234"/>
        <end position="1259"/>
    </location>
</feature>
<evidence type="ECO:0000259" key="7">
    <source>
        <dbReference type="Pfam" id="PF00520"/>
    </source>
</evidence>
<dbReference type="PANTHER" id="PTHR40274:SF3">
    <property type="entry name" value="VIRGINIAMYCIN B LYASE"/>
    <property type="match status" value="1"/>
</dbReference>
<feature type="transmembrane region" description="Helical" evidence="5">
    <location>
        <begin position="1130"/>
        <end position="1151"/>
    </location>
</feature>
<dbReference type="InterPro" id="IPR005821">
    <property type="entry name" value="Ion_trans_dom"/>
</dbReference>
<keyword evidence="3 5" id="KW-1133">Transmembrane helix</keyword>
<keyword evidence="2 5" id="KW-0812">Transmembrane</keyword>
<sequence length="1376" mass="149082">MDRLRIRRWSPAALTRHLLLLGTLCFGLHSLRSASGAQVASAVMLQPIPWVQAATKGFDGPLDKIAEAALAGAARAREVVRGSGIAAAVFGGQRYGGLAMLRGAVGPQIISQMRQEADEWREQAPRSVGAIITMHAIHVDVALRQAFDQKQLPELTHHIDVAFETFPSVLQKTTASGNSDYKIASRKRTEMLSIGDKVGAEPDKWGGAVLGSDGSIYGIPRDAAKFLKYDPVLRQTTCVGPDLGAGQAKWREGVCANGCLSVCANGCIFAVPDRASQAVPIGASWGDGPRKWSGGALGKDGRIYFAPHHASRILRVDPQTKEVCLVGEDLGSKLAKWSGCVLGADGLIYGIPYDSPRLFRFDTSTQKCTLVGNSVGYGHGKWRNGVLGPDGCIYGIPGNALQVLRYDPRSEVATRLGEDLGDSENKWDGGVLAPNGCIYGIPCSASQILKFDPKTTTTSLVGHRMGTPRRGWCGGVTAGDGCIYVMPRDAEQVLQYDPRLKDLSSVGDDLGSMSSKWNGGVVAADGKVYGIPNCASQVLVFDPKTWVSSLIGPPDLVEGRMKWRDGCLGPDGCIYGIPMNASRLLKIDPKSGQVSLVGEDLKEGGGKFHGGVMGRDGCIYCIPRNSHRVLKFDPVTETTTPIGEDLGPMKEKWSGGVLAPDGCIYGIPSCATKVLRIDPKAQTATCVGEDLGCTASKWSGGVLAFDGCIYGVPSNASQILRFDPEYVSATCVGEDLGDAPHKWYGGELSKEGCMYCVPMDATKVLRFDPYRACTTLIGDELEGRAGKWCGAALGPDGKIFGIPGRASQVLRVYTDVAECAVLRCLDVLVGGKGGECPACSATGSGTRTSDCVVCSPELQYKSPLLAHGLSDRCSGMLRHIILQQWRVLCDATMGPHSLAANLQFAPNVVGLILDIECAKTRQAFLSLPGVREFMCRPESVGHWLEHRITQDTKKVAATVGYLNLLGELMEDKDSHELLLAMASLPRLLANIMKLPMSYTELFVNTNMVSKIIELKLEQPLAVFAQLTDILSLVGVTTTFLLFTWPGSGMDSGSAVHTVTAIVSMCIGIFLWVYEMCQLFAMRRLSPSLFKIRACNPETWTDCLMIIGVFAAGSKHLNGWEDVESPEYKTLVVITTFLLFYKLLILLTTLIVSVATFMTSLRFIAWNLMPFALVMLTAMFAFTHALRVIQPGAEEPTDAFGDMDEAFWSIIFVTMGDFGTAWFPKSTGGARVLFVLYMVLINIVMLNILIAVVCDCYAGIQGSARSFFNLRQLEYAAQLDAMNLTKVRPSLRHFVKLSKWFRKLIVAQEQDAGPESQEGAEESEARQREEVLELRIKALEKVSWVKVEAYLDSSLAKMESRLVAQMLDVHNRAAIGI</sequence>
<keyword evidence="9" id="KW-1185">Reference proteome</keyword>
<evidence type="ECO:0000256" key="3">
    <source>
        <dbReference type="ARBA" id="ARBA00022989"/>
    </source>
</evidence>
<comment type="caution">
    <text evidence="8">The sequence shown here is derived from an EMBL/GenBank/DDBJ whole genome shotgun (WGS) entry which is preliminary data.</text>
</comment>
<dbReference type="GO" id="GO:0005216">
    <property type="term" value="F:monoatomic ion channel activity"/>
    <property type="evidence" value="ECO:0007669"/>
    <property type="project" value="InterPro"/>
</dbReference>
<accession>A0A813GIC7</accession>
<proteinExistence type="predicted"/>
<evidence type="ECO:0000313" key="8">
    <source>
        <dbReference type="EMBL" id="CAE8622432.1"/>
    </source>
</evidence>
<name>A0A813GIC7_POLGL</name>
<feature type="signal peptide" evidence="6">
    <location>
        <begin position="1"/>
        <end position="36"/>
    </location>
</feature>
<feature type="transmembrane region" description="Helical" evidence="5">
    <location>
        <begin position="1054"/>
        <end position="1073"/>
    </location>
</feature>
<dbReference type="Proteomes" id="UP000654075">
    <property type="component" value="Unassembled WGS sequence"/>
</dbReference>
<evidence type="ECO:0000313" key="9">
    <source>
        <dbReference type="Proteomes" id="UP000654075"/>
    </source>
</evidence>
<feature type="transmembrane region" description="Helical" evidence="5">
    <location>
        <begin position="1163"/>
        <end position="1185"/>
    </location>
</feature>
<evidence type="ECO:0000256" key="1">
    <source>
        <dbReference type="ARBA" id="ARBA00004141"/>
    </source>
</evidence>
<comment type="subcellular location">
    <subcellularLocation>
        <location evidence="1">Membrane</location>
        <topology evidence="1">Multi-pass membrane protein</topology>
    </subcellularLocation>
</comment>
<feature type="chain" id="PRO_5032368198" description="Ion transport domain-containing protein" evidence="6">
    <location>
        <begin position="37"/>
        <end position="1376"/>
    </location>
</feature>
<dbReference type="SUPFAM" id="SSF101898">
    <property type="entry name" value="NHL repeat"/>
    <property type="match status" value="1"/>
</dbReference>
<keyword evidence="6" id="KW-0732">Signal</keyword>
<feature type="transmembrane region" description="Helical" evidence="5">
    <location>
        <begin position="1205"/>
        <end position="1222"/>
    </location>
</feature>
<dbReference type="EMBL" id="CAJNNV010027971">
    <property type="protein sequence ID" value="CAE8622432.1"/>
    <property type="molecule type" value="Genomic_DNA"/>
</dbReference>
<feature type="transmembrane region" description="Helical" evidence="5">
    <location>
        <begin position="1020"/>
        <end position="1042"/>
    </location>
</feature>
<gene>
    <name evidence="8" type="ORF">PGLA1383_LOCUS39872</name>
</gene>
<evidence type="ECO:0000256" key="6">
    <source>
        <dbReference type="SAM" id="SignalP"/>
    </source>
</evidence>
<reference evidence="8" key="1">
    <citation type="submission" date="2021-02" db="EMBL/GenBank/DDBJ databases">
        <authorList>
            <person name="Dougan E. K."/>
            <person name="Rhodes N."/>
            <person name="Thang M."/>
            <person name="Chan C."/>
        </authorList>
    </citation>
    <scope>NUCLEOTIDE SEQUENCE</scope>
</reference>
<dbReference type="SUPFAM" id="SSF63829">
    <property type="entry name" value="Calcium-dependent phosphotriesterase"/>
    <property type="match status" value="1"/>
</dbReference>
<evidence type="ECO:0000256" key="2">
    <source>
        <dbReference type="ARBA" id="ARBA00022692"/>
    </source>
</evidence>
<keyword evidence="4 5" id="KW-0472">Membrane</keyword>
<organism evidence="8 9">
    <name type="scientific">Polarella glacialis</name>
    <name type="common">Dinoflagellate</name>
    <dbReference type="NCBI Taxonomy" id="89957"/>
    <lineage>
        <taxon>Eukaryota</taxon>
        <taxon>Sar</taxon>
        <taxon>Alveolata</taxon>
        <taxon>Dinophyceae</taxon>
        <taxon>Suessiales</taxon>
        <taxon>Suessiaceae</taxon>
        <taxon>Polarella</taxon>
    </lineage>
</organism>
<evidence type="ECO:0000256" key="4">
    <source>
        <dbReference type="ARBA" id="ARBA00023136"/>
    </source>
</evidence>
<protein>
    <recommendedName>
        <fullName evidence="7">Ion transport domain-containing protein</fullName>
    </recommendedName>
</protein>
<dbReference type="Gene3D" id="2.115.10.10">
    <property type="entry name" value="Tachylectin 2"/>
    <property type="match status" value="1"/>
</dbReference>
<dbReference type="InterPro" id="IPR051344">
    <property type="entry name" value="Vgb"/>
</dbReference>